<keyword evidence="3" id="KW-1185">Reference proteome</keyword>
<accession>A0A409V702</accession>
<feature type="region of interest" description="Disordered" evidence="1">
    <location>
        <begin position="175"/>
        <end position="204"/>
    </location>
</feature>
<dbReference type="AlphaFoldDB" id="A0A409V702"/>
<evidence type="ECO:0000256" key="1">
    <source>
        <dbReference type="SAM" id="MobiDB-lite"/>
    </source>
</evidence>
<feature type="non-terminal residue" evidence="2">
    <location>
        <position position="1"/>
    </location>
</feature>
<gene>
    <name evidence="2" type="ORF">AM593_00248</name>
</gene>
<evidence type="ECO:0000313" key="2">
    <source>
        <dbReference type="EMBL" id="OPL20652.1"/>
    </source>
</evidence>
<feature type="region of interest" description="Disordered" evidence="1">
    <location>
        <begin position="245"/>
        <end position="270"/>
    </location>
</feature>
<dbReference type="Proteomes" id="UP000266721">
    <property type="component" value="Unassembled WGS sequence"/>
</dbReference>
<organism evidence="2 3">
    <name type="scientific">Mytilus galloprovincialis</name>
    <name type="common">Mediterranean mussel</name>
    <dbReference type="NCBI Taxonomy" id="29158"/>
    <lineage>
        <taxon>Eukaryota</taxon>
        <taxon>Metazoa</taxon>
        <taxon>Spiralia</taxon>
        <taxon>Lophotrochozoa</taxon>
        <taxon>Mollusca</taxon>
        <taxon>Bivalvia</taxon>
        <taxon>Autobranchia</taxon>
        <taxon>Pteriomorphia</taxon>
        <taxon>Mytilida</taxon>
        <taxon>Mytiloidea</taxon>
        <taxon>Mytilidae</taxon>
        <taxon>Mytilinae</taxon>
        <taxon>Mytilus</taxon>
    </lineage>
</organism>
<evidence type="ECO:0000313" key="3">
    <source>
        <dbReference type="Proteomes" id="UP000266721"/>
    </source>
</evidence>
<proteinExistence type="predicted"/>
<sequence length="270" mass="30371">LSNGDEVFKSFDFTLGGDFSFPKQDITLFKYSIHIPKIYVVFNQTFGAGAYYGMKFEIAAKVLEMKAICGVEPYAGVTVYGELGIGFLLYGKLRLEGRIMDLRFPTTAEITFNKFPLDVGLVMYLKLTPIELNLYALVTLEVDLGLTKFKKTLFKMKLWSYKAATITKKLIDNRKDEEDETPPDVSPFTDDEIPGRKRRATPSCEVEQIADRDYVEPMFEIAVRAEDDRSDVAYFLDVGTVPGGKDVMDQHTLGGPKTSVDEAISMKMNP</sequence>
<dbReference type="EMBL" id="KV603050">
    <property type="protein sequence ID" value="OPL20652.1"/>
    <property type="molecule type" value="Genomic_DNA"/>
</dbReference>
<name>A0A409V702_MYTGA</name>
<reference evidence="2 3" key="1">
    <citation type="journal article" date="2016" name="PLoS ONE">
        <title>A First Insight into the Genome of the Filter-Feeder Mussel Mytilus galloprovincialis.</title>
        <authorList>
            <person name="Murgarella M."/>
            <person name="Puiu D."/>
            <person name="Novoa B."/>
            <person name="Figueras A."/>
            <person name="Posada D."/>
            <person name="Canchaya C."/>
        </authorList>
    </citation>
    <scope>NUCLEOTIDE SEQUENCE [LARGE SCALE GENOMIC DNA]</scope>
    <source>
        <tissue evidence="2">Muscle</tissue>
    </source>
</reference>
<protein>
    <submittedName>
        <fullName evidence="2">Jagged 1-like</fullName>
    </submittedName>
</protein>